<dbReference type="RefSeq" id="WP_340295769.1">
    <property type="nucleotide sequence ID" value="NZ_JBBEOI010000300.1"/>
</dbReference>
<evidence type="ECO:0000256" key="1">
    <source>
        <dbReference type="SAM" id="SignalP"/>
    </source>
</evidence>
<dbReference type="Proteomes" id="UP001595685">
    <property type="component" value="Unassembled WGS sequence"/>
</dbReference>
<evidence type="ECO:0000313" key="3">
    <source>
        <dbReference type="Proteomes" id="UP001595685"/>
    </source>
</evidence>
<name>A0ABV7WC77_9MICO</name>
<sequence length="297" mass="30549">MTTTRTRTARLFAGLTTGALLAVGVAVSGAAPASALPVTCAPGTDLRTASDLLPKPGVVIPDTTFSPTEYFTVSVDDNQDAYDIVVDDLPFTTKVVAVWENSAPCNGDEYERNAWAVTPAGAVFADGGISSGAPARYFGGANTLRLTSPIVGMSATGTGDGYWLVAGDGGIFTYGDARFFGSTGNIRLNRPVVGMSTTPSGNGYWMVASDGGIFNYGDAVFRGSTGAIRLNQPIIGMVATPSGGGYWLVAADGGVFTFGDATFRGSLGGTKLSSPVRGLVPTGDGYAVFTDAEYYVF</sequence>
<organism evidence="2 3">
    <name type="scientific">Aquipuribacter hungaricus</name>
    <dbReference type="NCBI Taxonomy" id="545624"/>
    <lineage>
        <taxon>Bacteria</taxon>
        <taxon>Bacillati</taxon>
        <taxon>Actinomycetota</taxon>
        <taxon>Actinomycetes</taxon>
        <taxon>Micrococcales</taxon>
        <taxon>Intrasporangiaceae</taxon>
        <taxon>Aquipuribacter</taxon>
    </lineage>
</organism>
<feature type="signal peptide" evidence="1">
    <location>
        <begin position="1"/>
        <end position="35"/>
    </location>
</feature>
<protein>
    <submittedName>
        <fullName evidence="2">Uncharacterized protein</fullName>
    </submittedName>
</protein>
<keyword evidence="1" id="KW-0732">Signal</keyword>
<dbReference type="EMBL" id="JBHRWW010000002">
    <property type="protein sequence ID" value="MFC3687399.1"/>
    <property type="molecule type" value="Genomic_DNA"/>
</dbReference>
<proteinExistence type="predicted"/>
<keyword evidence="3" id="KW-1185">Reference proteome</keyword>
<feature type="chain" id="PRO_5045534324" evidence="1">
    <location>
        <begin position="36"/>
        <end position="297"/>
    </location>
</feature>
<gene>
    <name evidence="2" type="ORF">ACFOLH_03480</name>
</gene>
<reference evidence="3" key="1">
    <citation type="journal article" date="2019" name="Int. J. Syst. Evol. Microbiol.">
        <title>The Global Catalogue of Microorganisms (GCM) 10K type strain sequencing project: providing services to taxonomists for standard genome sequencing and annotation.</title>
        <authorList>
            <consortium name="The Broad Institute Genomics Platform"/>
            <consortium name="The Broad Institute Genome Sequencing Center for Infectious Disease"/>
            <person name="Wu L."/>
            <person name="Ma J."/>
        </authorList>
    </citation>
    <scope>NUCLEOTIDE SEQUENCE [LARGE SCALE GENOMIC DNA]</scope>
    <source>
        <strain evidence="3">NCAIM B.02333</strain>
    </source>
</reference>
<comment type="caution">
    <text evidence="2">The sequence shown here is derived from an EMBL/GenBank/DDBJ whole genome shotgun (WGS) entry which is preliminary data.</text>
</comment>
<accession>A0ABV7WC77</accession>
<evidence type="ECO:0000313" key="2">
    <source>
        <dbReference type="EMBL" id="MFC3687399.1"/>
    </source>
</evidence>